<dbReference type="Gene3D" id="1.20.1260.100">
    <property type="entry name" value="TspO/MBR protein"/>
    <property type="match status" value="1"/>
</dbReference>
<sequence>MDTTGRDIARQVAVISATVFMIVAAVVGAGVLGGTPVQDLQDGALAADATLLAPAGPAFSIWTVVYVLLVAYAVWQALPGQRQRARQRYLGWWVAVTAVLNGLWLLLAQFATLPLTVVGIVLLLIALAVTFRRTVTFPSEGFADSLLVDGATGLHLGWVSLATVANITAWLTAEGDPSWAAAGTAIAVGVLIVVGIIGLSISWRSGWRIAPALAIAWGLSWVAVGRLQGEPYDSTVGGTAVIVAVVVLGVSVVGAVVSRVIDLRNAEA</sequence>
<comment type="similarity">
    <text evidence="2">Belongs to the TspO/BZRP family.</text>
</comment>
<organism evidence="7 8">
    <name type="scientific">Microbacterium aoyamense</name>
    <dbReference type="NCBI Taxonomy" id="344166"/>
    <lineage>
        <taxon>Bacteria</taxon>
        <taxon>Bacillati</taxon>
        <taxon>Actinomycetota</taxon>
        <taxon>Actinomycetes</taxon>
        <taxon>Micrococcales</taxon>
        <taxon>Microbacteriaceae</taxon>
        <taxon>Microbacterium</taxon>
    </lineage>
</organism>
<evidence type="ECO:0000313" key="8">
    <source>
        <dbReference type="Proteomes" id="UP001501343"/>
    </source>
</evidence>
<dbReference type="PANTHER" id="PTHR33802:SF1">
    <property type="entry name" value="XK-RELATED PROTEIN"/>
    <property type="match status" value="1"/>
</dbReference>
<comment type="caution">
    <text evidence="7">The sequence shown here is derived from an EMBL/GenBank/DDBJ whole genome shotgun (WGS) entry which is preliminary data.</text>
</comment>
<evidence type="ECO:0000256" key="6">
    <source>
        <dbReference type="SAM" id="Phobius"/>
    </source>
</evidence>
<keyword evidence="5 6" id="KW-0472">Membrane</keyword>
<dbReference type="RefSeq" id="WP_248148206.1">
    <property type="nucleotide sequence ID" value="NZ_BAAAOF010000004.1"/>
</dbReference>
<evidence type="ECO:0000256" key="3">
    <source>
        <dbReference type="ARBA" id="ARBA00022692"/>
    </source>
</evidence>
<proteinExistence type="inferred from homology"/>
<name>A0ABP5B4F3_9MICO</name>
<feature type="transmembrane region" description="Helical" evidence="6">
    <location>
        <begin position="206"/>
        <end position="224"/>
    </location>
</feature>
<protein>
    <submittedName>
        <fullName evidence="7">Tryptophan-rich sensory protein</fullName>
    </submittedName>
</protein>
<dbReference type="EMBL" id="BAAAOF010000004">
    <property type="protein sequence ID" value="GAA1930384.1"/>
    <property type="molecule type" value="Genomic_DNA"/>
</dbReference>
<accession>A0ABP5B4F3</accession>
<evidence type="ECO:0000256" key="4">
    <source>
        <dbReference type="ARBA" id="ARBA00022989"/>
    </source>
</evidence>
<comment type="subcellular location">
    <subcellularLocation>
        <location evidence="1">Membrane</location>
        <topology evidence="1">Multi-pass membrane protein</topology>
    </subcellularLocation>
</comment>
<gene>
    <name evidence="7" type="ORF">GCM10009775_23090</name>
</gene>
<feature type="transmembrane region" description="Helical" evidence="6">
    <location>
        <begin position="179"/>
        <end position="199"/>
    </location>
</feature>
<dbReference type="PANTHER" id="PTHR33802">
    <property type="entry name" value="SI:CH211-161H7.5-RELATED"/>
    <property type="match status" value="1"/>
</dbReference>
<keyword evidence="3 6" id="KW-0812">Transmembrane</keyword>
<feature type="transmembrane region" description="Helical" evidence="6">
    <location>
        <begin position="236"/>
        <end position="257"/>
    </location>
</feature>
<feature type="transmembrane region" description="Helical" evidence="6">
    <location>
        <begin position="90"/>
        <end position="107"/>
    </location>
</feature>
<feature type="transmembrane region" description="Helical" evidence="6">
    <location>
        <begin position="113"/>
        <end position="131"/>
    </location>
</feature>
<keyword evidence="8" id="KW-1185">Reference proteome</keyword>
<dbReference type="InterPro" id="IPR038330">
    <property type="entry name" value="TspO/MBR-related_sf"/>
</dbReference>
<feature type="transmembrane region" description="Helical" evidence="6">
    <location>
        <begin position="152"/>
        <end position="173"/>
    </location>
</feature>
<reference evidence="8" key="1">
    <citation type="journal article" date="2019" name="Int. J. Syst. Evol. Microbiol.">
        <title>The Global Catalogue of Microorganisms (GCM) 10K type strain sequencing project: providing services to taxonomists for standard genome sequencing and annotation.</title>
        <authorList>
            <consortium name="The Broad Institute Genomics Platform"/>
            <consortium name="The Broad Institute Genome Sequencing Center for Infectious Disease"/>
            <person name="Wu L."/>
            <person name="Ma J."/>
        </authorList>
    </citation>
    <scope>NUCLEOTIDE SEQUENCE [LARGE SCALE GENOMIC DNA]</scope>
    <source>
        <strain evidence="8">JCM 14900</strain>
    </source>
</reference>
<evidence type="ECO:0000313" key="7">
    <source>
        <dbReference type="EMBL" id="GAA1930384.1"/>
    </source>
</evidence>
<dbReference type="InterPro" id="IPR004307">
    <property type="entry name" value="TspO_MBR"/>
</dbReference>
<dbReference type="Pfam" id="PF03073">
    <property type="entry name" value="TspO_MBR"/>
    <property type="match status" value="1"/>
</dbReference>
<feature type="transmembrane region" description="Helical" evidence="6">
    <location>
        <begin position="12"/>
        <end position="32"/>
    </location>
</feature>
<evidence type="ECO:0000256" key="5">
    <source>
        <dbReference type="ARBA" id="ARBA00023136"/>
    </source>
</evidence>
<feature type="transmembrane region" description="Helical" evidence="6">
    <location>
        <begin position="59"/>
        <end position="78"/>
    </location>
</feature>
<keyword evidence="4 6" id="KW-1133">Transmembrane helix</keyword>
<evidence type="ECO:0000256" key="2">
    <source>
        <dbReference type="ARBA" id="ARBA00007524"/>
    </source>
</evidence>
<dbReference type="Proteomes" id="UP001501343">
    <property type="component" value="Unassembled WGS sequence"/>
</dbReference>
<evidence type="ECO:0000256" key="1">
    <source>
        <dbReference type="ARBA" id="ARBA00004141"/>
    </source>
</evidence>